<feature type="transmembrane region" description="Helical" evidence="1">
    <location>
        <begin position="6"/>
        <end position="26"/>
    </location>
</feature>
<protein>
    <submittedName>
        <fullName evidence="2">Lipoprotein</fullName>
    </submittedName>
</protein>
<dbReference type="AlphaFoldDB" id="A0A401UUB1"/>
<organism evidence="2 3">
    <name type="scientific">Clostridium tagluense</name>
    <dbReference type="NCBI Taxonomy" id="360422"/>
    <lineage>
        <taxon>Bacteria</taxon>
        <taxon>Bacillati</taxon>
        <taxon>Bacillota</taxon>
        <taxon>Clostridia</taxon>
        <taxon>Eubacteriales</taxon>
        <taxon>Clostridiaceae</taxon>
        <taxon>Clostridium</taxon>
    </lineage>
</organism>
<accession>A0A401UUB1</accession>
<dbReference type="RefSeq" id="WP_125006221.1">
    <property type="nucleotide sequence ID" value="NZ_BHYK01000052.1"/>
</dbReference>
<keyword evidence="1" id="KW-1133">Transmembrane helix</keyword>
<keyword evidence="1" id="KW-0472">Membrane</keyword>
<dbReference type="NCBIfam" id="NF040734">
    <property type="entry name" value="CC-COOH_SaoC"/>
    <property type="match status" value="1"/>
</dbReference>
<comment type="caution">
    <text evidence="2">The sequence shown here is derived from an EMBL/GenBank/DDBJ whole genome shotgun (WGS) entry which is preliminary data.</text>
</comment>
<evidence type="ECO:0000313" key="3">
    <source>
        <dbReference type="Proteomes" id="UP000287872"/>
    </source>
</evidence>
<proteinExistence type="predicted"/>
<gene>
    <name evidence="2" type="ORF">Ctaglu_46610</name>
</gene>
<name>A0A401UUB1_9CLOT</name>
<dbReference type="OrthoDB" id="1701802at2"/>
<keyword evidence="2" id="KW-0449">Lipoprotein</keyword>
<reference evidence="2 3" key="1">
    <citation type="submission" date="2018-11" db="EMBL/GenBank/DDBJ databases">
        <title>Genome sequencing and assembly of Clostridium tagluense strain A121.</title>
        <authorList>
            <person name="Murakami T."/>
            <person name="Segawa T."/>
            <person name="Shcherbakova V.A."/>
            <person name="Mori H."/>
            <person name="Yoshimura Y."/>
        </authorList>
    </citation>
    <scope>NUCLEOTIDE SEQUENCE [LARGE SCALE GENOMIC DNA]</scope>
    <source>
        <strain evidence="2 3">A121</strain>
    </source>
</reference>
<keyword evidence="1" id="KW-0812">Transmembrane</keyword>
<evidence type="ECO:0000313" key="2">
    <source>
        <dbReference type="EMBL" id="GCD13038.1"/>
    </source>
</evidence>
<evidence type="ECO:0000256" key="1">
    <source>
        <dbReference type="SAM" id="Phobius"/>
    </source>
</evidence>
<dbReference type="Proteomes" id="UP000287872">
    <property type="component" value="Unassembled WGS sequence"/>
</dbReference>
<dbReference type="EMBL" id="BHYK01000052">
    <property type="protein sequence ID" value="GCD13038.1"/>
    <property type="molecule type" value="Genomic_DNA"/>
</dbReference>
<sequence>MRKKEIILYVLVLIIITFMFSACVSAPSKNKELKNIGVTRDNPLLQYFTKLHPDNEVILCGQEDVNNDNTKDLVIIYRVSKTKNAMKIVIAKEHNYKCSNEVPAPMENQIIKFKNIDDKDQIEVIVSGSKNGQVGYAIFRLQNMKIVNLFGNDMEDCC</sequence>
<dbReference type="PROSITE" id="PS51257">
    <property type="entry name" value="PROKAR_LIPOPROTEIN"/>
    <property type="match status" value="1"/>
</dbReference>
<keyword evidence="3" id="KW-1185">Reference proteome</keyword>